<evidence type="ECO:0000313" key="3">
    <source>
        <dbReference type="EMBL" id="KAG5665967.1"/>
    </source>
</evidence>
<feature type="compositionally biased region" description="Acidic residues" evidence="1">
    <location>
        <begin position="99"/>
        <end position="110"/>
    </location>
</feature>
<keyword evidence="2" id="KW-0472">Membrane</keyword>
<organism evidence="3 4">
    <name type="scientific">Fusarium avenaceum</name>
    <dbReference type="NCBI Taxonomy" id="40199"/>
    <lineage>
        <taxon>Eukaryota</taxon>
        <taxon>Fungi</taxon>
        <taxon>Dikarya</taxon>
        <taxon>Ascomycota</taxon>
        <taxon>Pezizomycotina</taxon>
        <taxon>Sordariomycetes</taxon>
        <taxon>Hypocreomycetidae</taxon>
        <taxon>Hypocreales</taxon>
        <taxon>Nectriaceae</taxon>
        <taxon>Fusarium</taxon>
        <taxon>Fusarium tricinctum species complex</taxon>
    </lineage>
</organism>
<feature type="compositionally biased region" description="Basic and acidic residues" evidence="1">
    <location>
        <begin position="886"/>
        <end position="902"/>
    </location>
</feature>
<reference evidence="3" key="1">
    <citation type="submission" date="2021-04" db="EMBL/GenBank/DDBJ databases">
        <title>Draft genome of Fusarium avenaceum strain F156N33, isolated from an atmospheric sample in Virginia.</title>
        <authorList>
            <person name="Yang S."/>
            <person name="Vinatzer B.A."/>
            <person name="Coleman J."/>
        </authorList>
    </citation>
    <scope>NUCLEOTIDE SEQUENCE</scope>
    <source>
        <strain evidence="3">F156N33</strain>
    </source>
</reference>
<feature type="region of interest" description="Disordered" evidence="1">
    <location>
        <begin position="368"/>
        <end position="390"/>
    </location>
</feature>
<dbReference type="Proteomes" id="UP000782241">
    <property type="component" value="Unassembled WGS sequence"/>
</dbReference>
<feature type="compositionally biased region" description="Polar residues" evidence="1">
    <location>
        <begin position="369"/>
        <end position="390"/>
    </location>
</feature>
<sequence length="1127" mass="128445">MKKWHPQSRRLFGAKLRPRSMLIFVFAMLAAYYILFAPGTSIQVVPSNSQGSVPPAIPGSEGNAKPNGESDAEDQYSSIHRELWELTAEDLKDWRDPTDGEDPNDIEPGFETDGKDRGFGDLGKLQHEKDMRKEWRHAYSVTSNFPNSNHIYGKTLTNLENHEARPEEFSNDLRFDPDADVEYSSEKPVRYDPYPKYNSAAWKDAGYAQYSPCKGATGEPIEDLLVFKGKPREWPLPRFGSYDALNMDPNLCWERETRLGPYGLHRQFKKVGGEPQPLNFDSVNWGDLQRKCLHRNAQRFDMNRERVNEYLNMYPETVIGPQLPEEQEEPARLAEGQVSKRDILMEPAAINTPVPVQANSVPVMAKPQPISQPLSQQKHVRTQKNPTTGYMSEPRTAILLRSYTGKDYTENDKQTIRALVSELSLRTGGQYEVFLLVQVKDNNLRIFEDDTVYQTVLSQSVPSEFRSMTILWNDDIVWKLYPKLTDPESKNVHTAQWLSVQKFSQDYPQFDFVWNWEMDFRFTGHHYHLLDKLGEFAKKQPRKGMWERNERWYIPTFHGEYDVEFRQDIEKRYGDNVIWGAPEFSFINPIGPKPPVASPAQDNYEWGVGEDADVITVSPMFNPINSNWVIANQVWGYNDSTHKSQDIPRRTTIVTQSRVSKKLLNIMHVENLRGNHVASEMTPQTVALLHGLKAVYAPHPVFMDRDWKGKFLNKWFNPGENGECGGRGSPMGWGRERRYIGSTWYYRAVPPNRLYNNWMGWQDTGIGGPQWEEKHGRPCLPPVMLHQVKNTEPTKNGHETTFELAYDADTYTEEISSTKKGPTQARTGVDIEDVEEVGDHSQETSQHSGDDEDEQPVHKKHDPLHDSIEVESDDALPSQNGSLAISDHESDTQEPGFIDREMSTSPSVPYQSSPIEEREAKRRRLSISPMLESSPTEEEENYPPDGIQEEMHQRDRTPTQDSAQSIQDAIPVHDESKALQQPTFRAPPRFKPIELDPTMEGLPAAFSPQRRGAKYIAGGLAADLQAWLSEVKGWEGVVPATTSTTKVTIEEIRPGRRMYLVRGRTSTAEGKRYMLAGEGKLTGLGQRMPVSVGSVVEVGQPVWDIELDEETWTVACDWGVCKEVGEQ</sequence>
<dbReference type="EMBL" id="JAGPUO010000001">
    <property type="protein sequence ID" value="KAG5665967.1"/>
    <property type="molecule type" value="Genomic_DNA"/>
</dbReference>
<feature type="compositionally biased region" description="Polar residues" evidence="1">
    <location>
        <begin position="903"/>
        <end position="914"/>
    </location>
</feature>
<dbReference type="InterPro" id="IPR021822">
    <property type="entry name" value="DUF3405"/>
</dbReference>
<dbReference type="PANTHER" id="PTHR36205">
    <property type="entry name" value="CHROMOSOME 19, WHOLE GENOME SHOTGUN SEQUENCE"/>
    <property type="match status" value="1"/>
</dbReference>
<gene>
    <name evidence="3" type="ORF">KAF25_010092</name>
</gene>
<protein>
    <recommendedName>
        <fullName evidence="5">Major facilitator superfamily transporter</fullName>
    </recommendedName>
</protein>
<keyword evidence="2" id="KW-0812">Transmembrane</keyword>
<evidence type="ECO:0008006" key="5">
    <source>
        <dbReference type="Google" id="ProtNLM"/>
    </source>
</evidence>
<evidence type="ECO:0000256" key="2">
    <source>
        <dbReference type="SAM" id="Phobius"/>
    </source>
</evidence>
<keyword evidence="2" id="KW-1133">Transmembrane helix</keyword>
<feature type="region of interest" description="Disordered" evidence="1">
    <location>
        <begin position="837"/>
        <end position="860"/>
    </location>
</feature>
<dbReference type="PANTHER" id="PTHR36205:SF2">
    <property type="entry name" value="MAJOR FACILITATOR SUPERFAMILY TRANSPORTER"/>
    <property type="match status" value="1"/>
</dbReference>
<comment type="caution">
    <text evidence="3">The sequence shown here is derived from an EMBL/GenBank/DDBJ whole genome shotgun (WGS) entry which is preliminary data.</text>
</comment>
<proteinExistence type="predicted"/>
<keyword evidence="4" id="KW-1185">Reference proteome</keyword>
<dbReference type="AlphaFoldDB" id="A0A9P7HJL3"/>
<feature type="transmembrane region" description="Helical" evidence="2">
    <location>
        <begin position="21"/>
        <end position="39"/>
    </location>
</feature>
<feature type="region of interest" description="Disordered" evidence="1">
    <location>
        <begin position="874"/>
        <end position="946"/>
    </location>
</feature>
<name>A0A9P7HJL3_9HYPO</name>
<feature type="region of interest" description="Disordered" evidence="1">
    <location>
        <begin position="93"/>
        <end position="118"/>
    </location>
</feature>
<feature type="region of interest" description="Disordered" evidence="1">
    <location>
        <begin position="47"/>
        <end position="76"/>
    </location>
</feature>
<evidence type="ECO:0000256" key="1">
    <source>
        <dbReference type="SAM" id="MobiDB-lite"/>
    </source>
</evidence>
<evidence type="ECO:0000313" key="4">
    <source>
        <dbReference type="Proteomes" id="UP000782241"/>
    </source>
</evidence>
<dbReference type="Pfam" id="PF11885">
    <property type="entry name" value="DUF3405"/>
    <property type="match status" value="1"/>
</dbReference>
<accession>A0A9P7HJL3</accession>